<keyword evidence="1" id="KW-1133">Transmembrane helix</keyword>
<dbReference type="Gene3D" id="2.160.20.80">
    <property type="entry name" value="E3 ubiquitin-protein ligase SopA"/>
    <property type="match status" value="1"/>
</dbReference>
<dbReference type="InterPro" id="IPR051082">
    <property type="entry name" value="Pentapeptide-BTB/POZ_domain"/>
</dbReference>
<dbReference type="Pfam" id="PF00805">
    <property type="entry name" value="Pentapeptide"/>
    <property type="match status" value="1"/>
</dbReference>
<organism evidence="3">
    <name type="scientific">Candidatus Kentrum sp. UNK</name>
    <dbReference type="NCBI Taxonomy" id="2126344"/>
    <lineage>
        <taxon>Bacteria</taxon>
        <taxon>Pseudomonadati</taxon>
        <taxon>Pseudomonadota</taxon>
        <taxon>Gammaproteobacteria</taxon>
        <taxon>Candidatus Kentrum</taxon>
    </lineage>
</organism>
<dbReference type="InterPro" id="IPR001646">
    <property type="entry name" value="5peptide_repeat"/>
</dbReference>
<dbReference type="EMBL" id="CAADGD010000014">
    <property type="protein sequence ID" value="VFK69468.1"/>
    <property type="molecule type" value="Genomic_DNA"/>
</dbReference>
<dbReference type="AlphaFoldDB" id="A0A451ATU6"/>
<dbReference type="SUPFAM" id="SSF141571">
    <property type="entry name" value="Pentapeptide repeat-like"/>
    <property type="match status" value="1"/>
</dbReference>
<keyword evidence="1" id="KW-0812">Transmembrane</keyword>
<gene>
    <name evidence="2" type="ORF">BECKUNK1418G_GA0071005_101322</name>
    <name evidence="3" type="ORF">BECKUNK1418H_GA0071006_101422</name>
</gene>
<evidence type="ECO:0000313" key="2">
    <source>
        <dbReference type="EMBL" id="VFK60779.1"/>
    </source>
</evidence>
<evidence type="ECO:0000313" key="3">
    <source>
        <dbReference type="EMBL" id="VFK69468.1"/>
    </source>
</evidence>
<keyword evidence="1" id="KW-0472">Membrane</keyword>
<evidence type="ECO:0000256" key="1">
    <source>
        <dbReference type="SAM" id="Phobius"/>
    </source>
</evidence>
<feature type="transmembrane region" description="Helical" evidence="1">
    <location>
        <begin position="74"/>
        <end position="92"/>
    </location>
</feature>
<dbReference type="PANTHER" id="PTHR14136:SF17">
    <property type="entry name" value="BTB_POZ DOMAIN-CONTAINING PROTEIN KCTD9"/>
    <property type="match status" value="1"/>
</dbReference>
<sequence>MNRLYLLGKKERLARRFLLRRIRWPLRRLYSTARARIRFLRRNTWIQFLERHFVMHIREMTRIREINRPNYRKPPTLLLWIFGIYIALYGIADTRYESALDRLENRMGALVPQLVIAADTPVFKNLIHEIPRIQRMETPLKPSLWPFPGNSSLASLLLPDDRNPDLLKWTKETIEIWKVRLEKVDFRGADLAEAELDGANLTGAELRRADLSGTGFEGANLSNAALWEVNLSGAVLQEANLSNAWLGAANLSGAKLDRANLSGAWLGGIFGDIKNWWAIETIKGANILGIRLAPEGFRAWALENGAVEMEPEAWQAYLKK</sequence>
<dbReference type="EMBL" id="CAADFZ010000013">
    <property type="protein sequence ID" value="VFK60779.1"/>
    <property type="molecule type" value="Genomic_DNA"/>
</dbReference>
<name>A0A451ATU6_9GAMM</name>
<accession>A0A451ATU6</accession>
<proteinExistence type="predicted"/>
<dbReference type="PANTHER" id="PTHR14136">
    <property type="entry name" value="BTB_POZ DOMAIN-CONTAINING PROTEIN KCTD9"/>
    <property type="match status" value="1"/>
</dbReference>
<reference evidence="3" key="1">
    <citation type="submission" date="2019-02" db="EMBL/GenBank/DDBJ databases">
        <authorList>
            <person name="Gruber-Vodicka R. H."/>
            <person name="Seah K. B. B."/>
        </authorList>
    </citation>
    <scope>NUCLEOTIDE SEQUENCE</scope>
    <source>
        <strain evidence="3">BECK_BY19</strain>
        <strain evidence="2">BECK_BY8</strain>
    </source>
</reference>
<protein>
    <submittedName>
        <fullName evidence="3">Pentapeptide repeat-containing protein</fullName>
    </submittedName>
</protein>